<comment type="caution">
    <text evidence="1">The sequence shown here is derived from an EMBL/GenBank/DDBJ whole genome shotgun (WGS) entry which is preliminary data.</text>
</comment>
<evidence type="ECO:0000313" key="2">
    <source>
        <dbReference type="Proteomes" id="UP000033434"/>
    </source>
</evidence>
<dbReference type="EMBL" id="AUXW01000207">
    <property type="protein sequence ID" value="KKE80892.1"/>
    <property type="molecule type" value="Genomic_DNA"/>
</dbReference>
<protein>
    <submittedName>
        <fullName evidence="1">Uncharacterized protein</fullName>
    </submittedName>
</protein>
<proteinExistence type="predicted"/>
<evidence type="ECO:0000313" key="1">
    <source>
        <dbReference type="EMBL" id="KKE80892.1"/>
    </source>
</evidence>
<dbReference type="Proteomes" id="UP000033434">
    <property type="component" value="Unassembled WGS sequence"/>
</dbReference>
<dbReference type="AlphaFoldDB" id="A0A0F6A3W4"/>
<dbReference type="PATRIC" id="fig|1129367.4.peg.5296"/>
<gene>
    <name evidence="1" type="ORF">N479_24345</name>
</gene>
<organism evidence="1 2">
    <name type="scientific">Pseudoalteromonas luteoviolacea S4054</name>
    <dbReference type="NCBI Taxonomy" id="1129367"/>
    <lineage>
        <taxon>Bacteria</taxon>
        <taxon>Pseudomonadati</taxon>
        <taxon>Pseudomonadota</taxon>
        <taxon>Gammaproteobacteria</taxon>
        <taxon>Alteromonadales</taxon>
        <taxon>Pseudoalteromonadaceae</taxon>
        <taxon>Pseudoalteromonas</taxon>
    </lineage>
</organism>
<name>A0A0F6A3W4_9GAMM</name>
<dbReference type="RefSeq" id="WP_167354826.1">
    <property type="nucleotide sequence ID" value="NZ_AUXW01000207.1"/>
</dbReference>
<sequence>MKLNLKKKALKSLQNNQINSALTKEIAGARKTRIAPQNSWLICPTHPAVCTSTCGR</sequence>
<reference evidence="1 2" key="1">
    <citation type="journal article" date="2015" name="BMC Genomics">
        <title>Genome mining reveals unlocked bioactive potential of marine Gram-negative bacteria.</title>
        <authorList>
            <person name="Machado H."/>
            <person name="Sonnenschein E.C."/>
            <person name="Melchiorsen J."/>
            <person name="Gram L."/>
        </authorList>
    </citation>
    <scope>NUCLEOTIDE SEQUENCE [LARGE SCALE GENOMIC DNA]</scope>
    <source>
        <strain evidence="1 2">S4054</strain>
    </source>
</reference>
<accession>A0A0F6A3W4</accession>